<proteinExistence type="predicted"/>
<evidence type="ECO:0000313" key="3">
    <source>
        <dbReference type="EMBL" id="SFI06548.1"/>
    </source>
</evidence>
<keyword evidence="2" id="KW-0812">Transmembrane</keyword>
<gene>
    <name evidence="3" type="ORF">SAMN05216275_10113</name>
</gene>
<feature type="transmembrane region" description="Helical" evidence="2">
    <location>
        <begin position="282"/>
        <end position="299"/>
    </location>
</feature>
<organism evidence="3 4">
    <name type="scientific">Streptosporangium canum</name>
    <dbReference type="NCBI Taxonomy" id="324952"/>
    <lineage>
        <taxon>Bacteria</taxon>
        <taxon>Bacillati</taxon>
        <taxon>Actinomycetota</taxon>
        <taxon>Actinomycetes</taxon>
        <taxon>Streptosporangiales</taxon>
        <taxon>Streptosporangiaceae</taxon>
        <taxon>Streptosporangium</taxon>
    </lineage>
</organism>
<dbReference type="RefSeq" id="WP_177244898.1">
    <property type="nucleotide sequence ID" value="NZ_FOQY01000001.1"/>
</dbReference>
<reference evidence="4" key="1">
    <citation type="submission" date="2016-10" db="EMBL/GenBank/DDBJ databases">
        <authorList>
            <person name="Varghese N."/>
            <person name="Submissions S."/>
        </authorList>
    </citation>
    <scope>NUCLEOTIDE SEQUENCE [LARGE SCALE GENOMIC DNA]</scope>
    <source>
        <strain evidence="4">CGMCC 4.2126</strain>
    </source>
</reference>
<dbReference type="Pfam" id="PF11271">
    <property type="entry name" value="PorA"/>
    <property type="match status" value="1"/>
</dbReference>
<keyword evidence="4" id="KW-1185">Reference proteome</keyword>
<protein>
    <recommendedName>
        <fullName evidence="5">DUF3068 domain-containing protein</fullName>
    </recommendedName>
</protein>
<dbReference type="Proteomes" id="UP000199111">
    <property type="component" value="Unassembled WGS sequence"/>
</dbReference>
<evidence type="ECO:0000256" key="2">
    <source>
        <dbReference type="SAM" id="Phobius"/>
    </source>
</evidence>
<dbReference type="InterPro" id="IPR021424">
    <property type="entry name" value="PorA"/>
</dbReference>
<dbReference type="GeneID" id="96295915"/>
<dbReference type="AlphaFoldDB" id="A0A1I3F5Q2"/>
<keyword evidence="2" id="KW-0472">Membrane</keyword>
<sequence length="380" mass="41927">MTRFRIPRAVLAGTGAFLVTLAALLRFYVYESALVLPLEQGRTYRLLAQDADYFDTGTFTSHTGVPMVSTRTLSGDAGAGSGDTAVWVEFTSLTTASGDRIDYHERRTAFDRRTAMAVNCCGEYVDEDPNAQQTGLAFRLPFRAEPRYYPMYDTMLRVAVPLRYERQEQINGLRTYRYTYTAGPAKIEDIPGQLPGKVLGLPEWRAIGVSRYAQVTRTLWVEPESGLTVKVEERHRQGLRTPDGIERRVSLRADLVMSPQDVSAKVADARAFTRWVLIVRDLLPGVFLAAGLLLAFLGVRLRRSPRPPEPGDSGPEGTEAEPPGSEPDRAVLEESGAGPPGPESERIEPERPEARGPEESGAEQEGAREAGAERSGRERS</sequence>
<feature type="compositionally biased region" description="Basic and acidic residues" evidence="1">
    <location>
        <begin position="343"/>
        <end position="358"/>
    </location>
</feature>
<evidence type="ECO:0008006" key="5">
    <source>
        <dbReference type="Google" id="ProtNLM"/>
    </source>
</evidence>
<feature type="compositionally biased region" description="Basic and acidic residues" evidence="1">
    <location>
        <begin position="365"/>
        <end position="380"/>
    </location>
</feature>
<evidence type="ECO:0000313" key="4">
    <source>
        <dbReference type="Proteomes" id="UP000199111"/>
    </source>
</evidence>
<keyword evidence="2" id="KW-1133">Transmembrane helix</keyword>
<feature type="region of interest" description="Disordered" evidence="1">
    <location>
        <begin position="302"/>
        <end position="380"/>
    </location>
</feature>
<evidence type="ECO:0000256" key="1">
    <source>
        <dbReference type="SAM" id="MobiDB-lite"/>
    </source>
</evidence>
<dbReference type="EMBL" id="FOQY01000001">
    <property type="protein sequence ID" value="SFI06548.1"/>
    <property type="molecule type" value="Genomic_DNA"/>
</dbReference>
<name>A0A1I3F5Q2_9ACTN</name>
<accession>A0A1I3F5Q2</accession>